<dbReference type="GO" id="GO:0005829">
    <property type="term" value="C:cytosol"/>
    <property type="evidence" value="ECO:0007669"/>
    <property type="project" value="TreeGrafter"/>
</dbReference>
<protein>
    <submittedName>
        <fullName evidence="3">DUF3437 domain-containing protein</fullName>
    </submittedName>
</protein>
<dbReference type="WBParaSite" id="EEL_0000875701-mRNA-1">
    <property type="protein sequence ID" value="EEL_0000875701-mRNA-1"/>
    <property type="gene ID" value="EEL_0000875701"/>
</dbReference>
<sequence length="273" mass="31876">MVYNAICHTQLEVRREAADCLTALIHCGFQSLTSYYIEELFDRTNDKMLSKKHGAVLALSAVIRAFPFTIPPLVFEMIPKYCKLGINSDSLTRVSEHSLFSNTVTETLRSFLRTHHDKMIETGEKGFGFFCGNYGSSVKDELGIKEDCSRRVSKYRWMDRLRGILTCRWMGRAMKIIDKSDIIEEYERIKQAEQDQISLRQDVDSNNIRSADRIEDLLCFPIDAQKDLRKTDRIYMTDDNRRLLLIREYGDMRSSESMKFVFQYFNESKDFNA</sequence>
<reference evidence="3" key="1">
    <citation type="submission" date="2017-02" db="UniProtKB">
        <authorList>
            <consortium name="WormBaseParasite"/>
        </authorList>
    </citation>
    <scope>IDENTIFICATION</scope>
</reference>
<dbReference type="GO" id="GO:0016504">
    <property type="term" value="F:peptidase activator activity"/>
    <property type="evidence" value="ECO:0007669"/>
    <property type="project" value="InterPro"/>
</dbReference>
<dbReference type="STRING" id="1147741.A0A0R3S233"/>
<dbReference type="PANTHER" id="PTHR32170:SF4">
    <property type="entry name" value="DUF3437 DOMAIN-CONTAINING PROTEIN-RELATED"/>
    <property type="match status" value="1"/>
</dbReference>
<dbReference type="InterPro" id="IPR016024">
    <property type="entry name" value="ARM-type_fold"/>
</dbReference>
<accession>A0A0R3S233</accession>
<dbReference type="GO" id="GO:0005634">
    <property type="term" value="C:nucleus"/>
    <property type="evidence" value="ECO:0007669"/>
    <property type="project" value="TreeGrafter"/>
</dbReference>
<name>A0A0R3S233_9BILA</name>
<dbReference type="GO" id="GO:0010499">
    <property type="term" value="P:proteasomal ubiquitin-independent protein catabolic process"/>
    <property type="evidence" value="ECO:0007669"/>
    <property type="project" value="TreeGrafter"/>
</dbReference>
<proteinExistence type="predicted"/>
<dbReference type="GO" id="GO:0070628">
    <property type="term" value="F:proteasome binding"/>
    <property type="evidence" value="ECO:0007669"/>
    <property type="project" value="InterPro"/>
</dbReference>
<evidence type="ECO:0000313" key="3">
    <source>
        <dbReference type="WBParaSite" id="EEL_0000875701-mRNA-1"/>
    </source>
</evidence>
<dbReference type="AlphaFoldDB" id="A0A0R3S233"/>
<dbReference type="PANTHER" id="PTHR32170">
    <property type="entry name" value="PROTEASOME ACTIVATOR COMPLEX SUBUNIT 4"/>
    <property type="match status" value="1"/>
</dbReference>
<dbReference type="SUPFAM" id="SSF48371">
    <property type="entry name" value="ARM repeat"/>
    <property type="match status" value="1"/>
</dbReference>
<dbReference type="InterPro" id="IPR035309">
    <property type="entry name" value="PSME4"/>
</dbReference>
<dbReference type="Pfam" id="PF11919">
    <property type="entry name" value="PSME4_C"/>
    <property type="match status" value="1"/>
</dbReference>
<organism evidence="2 3">
    <name type="scientific">Elaeophora elaphi</name>
    <dbReference type="NCBI Taxonomy" id="1147741"/>
    <lineage>
        <taxon>Eukaryota</taxon>
        <taxon>Metazoa</taxon>
        <taxon>Ecdysozoa</taxon>
        <taxon>Nematoda</taxon>
        <taxon>Chromadorea</taxon>
        <taxon>Rhabditida</taxon>
        <taxon>Spirurina</taxon>
        <taxon>Spiruromorpha</taxon>
        <taxon>Filarioidea</taxon>
        <taxon>Onchocercidae</taxon>
        <taxon>Elaeophora</taxon>
    </lineage>
</organism>
<keyword evidence="2" id="KW-1185">Reference proteome</keyword>
<evidence type="ECO:0000313" key="2">
    <source>
        <dbReference type="Proteomes" id="UP000050640"/>
    </source>
</evidence>
<dbReference type="InterPro" id="IPR021843">
    <property type="entry name" value="PSME4_C"/>
</dbReference>
<dbReference type="Proteomes" id="UP000050640">
    <property type="component" value="Unplaced"/>
</dbReference>
<evidence type="ECO:0000259" key="1">
    <source>
        <dbReference type="Pfam" id="PF11919"/>
    </source>
</evidence>
<feature type="domain" description="Proteasome activator complex subunit 4 C-terminal" evidence="1">
    <location>
        <begin position="51"/>
        <end position="118"/>
    </location>
</feature>